<comment type="caution">
    <text evidence="1">The sequence shown here is derived from an EMBL/GenBank/DDBJ whole genome shotgun (WGS) entry which is preliminary data.</text>
</comment>
<protein>
    <submittedName>
        <fullName evidence="1">Uncharacterized protein</fullName>
    </submittedName>
</protein>
<dbReference type="EMBL" id="DRBC01000217">
    <property type="protein sequence ID" value="HDN84835.1"/>
    <property type="molecule type" value="Genomic_DNA"/>
</dbReference>
<accession>A0A7V0MZK8</accession>
<evidence type="ECO:0000313" key="1">
    <source>
        <dbReference type="EMBL" id="HDN84835.1"/>
    </source>
</evidence>
<dbReference type="AlphaFoldDB" id="A0A7V0MZK8"/>
<organism evidence="1">
    <name type="scientific">Aerophobetes bacterium</name>
    <dbReference type="NCBI Taxonomy" id="2030807"/>
    <lineage>
        <taxon>Bacteria</taxon>
        <taxon>Candidatus Aerophobota</taxon>
    </lineage>
</organism>
<sequence>MVGNGIEVKPVKPNLLVYRIPTPTVDIEDGKIKLKSGKKLTIIGSLFSTEELAELSEYVSKDVVEAKTGEELKLRPEGMEIPLSQMVDQIREGTVFYPKSLAKLDVDVGEYISASSLCGGDEEAYKELLRVINSPKDGESRDSIPETISERIPKVTVKEYATFGIYGFSRYPVFEITVDPVTDQGLAEEMKREIVERGKEYEPGPPVNMGAYQLLEEVQRLPGKVETLIMLDKMLGINLTEIFSGNVLELKESKYWRRGLFSKIPLDEL</sequence>
<reference evidence="1" key="1">
    <citation type="journal article" date="2020" name="mSystems">
        <title>Genome- and Community-Level Interaction Insights into Carbon Utilization and Element Cycling Functions of Hydrothermarchaeota in Hydrothermal Sediment.</title>
        <authorList>
            <person name="Zhou Z."/>
            <person name="Liu Y."/>
            <person name="Xu W."/>
            <person name="Pan J."/>
            <person name="Luo Z.H."/>
            <person name="Li M."/>
        </authorList>
    </citation>
    <scope>NUCLEOTIDE SEQUENCE [LARGE SCALE GENOMIC DNA]</scope>
    <source>
        <strain evidence="1">HyVt-219</strain>
    </source>
</reference>
<dbReference type="Proteomes" id="UP000885660">
    <property type="component" value="Unassembled WGS sequence"/>
</dbReference>
<name>A0A7V0MZK8_UNCAE</name>
<proteinExistence type="predicted"/>
<gene>
    <name evidence="1" type="ORF">ENG47_03655</name>
</gene>